<accession>A0A5B0M5D4</accession>
<evidence type="ECO:0000256" key="1">
    <source>
        <dbReference type="ARBA" id="ARBA00004540"/>
    </source>
</evidence>
<proteinExistence type="predicted"/>
<feature type="compositionally biased region" description="Polar residues" evidence="7">
    <location>
        <begin position="228"/>
        <end position="239"/>
    </location>
</feature>
<gene>
    <name evidence="11" type="primary">SRC1_3</name>
    <name evidence="11" type="ORF">PGT21_006993</name>
    <name evidence="12" type="ORF">PGTUg99_007830</name>
</gene>
<keyword evidence="6" id="KW-0539">Nucleus</keyword>
<dbReference type="Gene3D" id="1.10.10.1180">
    <property type="entry name" value="MAN1, winged-helix domain"/>
    <property type="match status" value="1"/>
</dbReference>
<feature type="region of interest" description="Disordered" evidence="7">
    <location>
        <begin position="417"/>
        <end position="503"/>
    </location>
</feature>
<dbReference type="AlphaFoldDB" id="A0A5B0M5D4"/>
<feature type="compositionally biased region" description="Low complexity" evidence="7">
    <location>
        <begin position="204"/>
        <end position="219"/>
    </location>
</feature>
<keyword evidence="2" id="KW-0597">Phosphoprotein</keyword>
<feature type="compositionally biased region" description="Polar residues" evidence="7">
    <location>
        <begin position="311"/>
        <end position="332"/>
    </location>
</feature>
<dbReference type="GO" id="GO:0003682">
    <property type="term" value="F:chromatin binding"/>
    <property type="evidence" value="ECO:0007669"/>
    <property type="project" value="InterPro"/>
</dbReference>
<dbReference type="InterPro" id="IPR044780">
    <property type="entry name" value="Heh2/Src1"/>
</dbReference>
<feature type="compositionally biased region" description="Polar residues" evidence="7">
    <location>
        <begin position="949"/>
        <end position="964"/>
    </location>
</feature>
<dbReference type="PANTHER" id="PTHR47808">
    <property type="entry name" value="INNER NUCLEAR MEMBRANE PROTEIN HEH2-RELATED"/>
    <property type="match status" value="1"/>
</dbReference>
<dbReference type="Pfam" id="PF09402">
    <property type="entry name" value="MSC"/>
    <property type="match status" value="1"/>
</dbReference>
<evidence type="ECO:0000256" key="7">
    <source>
        <dbReference type="SAM" id="MobiDB-lite"/>
    </source>
</evidence>
<feature type="compositionally biased region" description="Basic residues" evidence="7">
    <location>
        <begin position="247"/>
        <end position="256"/>
    </location>
</feature>
<dbReference type="OrthoDB" id="5376590at2759"/>
<evidence type="ECO:0000256" key="8">
    <source>
        <dbReference type="SAM" id="Phobius"/>
    </source>
</evidence>
<feature type="compositionally biased region" description="Polar residues" evidence="7">
    <location>
        <begin position="342"/>
        <end position="351"/>
    </location>
</feature>
<feature type="compositionally biased region" description="Polar residues" evidence="7">
    <location>
        <begin position="101"/>
        <end position="118"/>
    </location>
</feature>
<evidence type="ECO:0000313" key="11">
    <source>
        <dbReference type="EMBL" id="KAA1071429.1"/>
    </source>
</evidence>
<evidence type="ECO:0000256" key="4">
    <source>
        <dbReference type="ARBA" id="ARBA00022989"/>
    </source>
</evidence>
<dbReference type="PANTHER" id="PTHR47808:SF2">
    <property type="entry name" value="LEM DOMAIN-CONTAINING PROTEIN 2"/>
    <property type="match status" value="1"/>
</dbReference>
<keyword evidence="13" id="KW-1185">Reference proteome</keyword>
<dbReference type="Proteomes" id="UP000325313">
    <property type="component" value="Unassembled WGS sequence"/>
</dbReference>
<dbReference type="InterPro" id="IPR018996">
    <property type="entry name" value="Man1/Src1-like_C"/>
</dbReference>
<comment type="caution">
    <text evidence="11">The sequence shown here is derived from an EMBL/GenBank/DDBJ whole genome shotgun (WGS) entry which is preliminary data.</text>
</comment>
<feature type="transmembrane region" description="Helical" evidence="8">
    <location>
        <begin position="806"/>
        <end position="823"/>
    </location>
</feature>
<keyword evidence="3 8" id="KW-0812">Transmembrane</keyword>
<dbReference type="Pfam" id="PF12949">
    <property type="entry name" value="HeH"/>
    <property type="match status" value="1"/>
</dbReference>
<keyword evidence="5 8" id="KW-0472">Membrane</keyword>
<dbReference type="GO" id="GO:0034399">
    <property type="term" value="C:nuclear periphery"/>
    <property type="evidence" value="ECO:0007669"/>
    <property type="project" value="TreeGrafter"/>
</dbReference>
<dbReference type="GO" id="GO:0005783">
    <property type="term" value="C:endoplasmic reticulum"/>
    <property type="evidence" value="ECO:0007669"/>
    <property type="project" value="TreeGrafter"/>
</dbReference>
<feature type="compositionally biased region" description="Basic residues" evidence="7">
    <location>
        <begin position="289"/>
        <end position="299"/>
    </location>
</feature>
<dbReference type="CDD" id="cd12935">
    <property type="entry name" value="LEM_like"/>
    <property type="match status" value="1"/>
</dbReference>
<name>A0A5B0M5D4_PUCGR</name>
<feature type="region of interest" description="Disordered" evidence="7">
    <location>
        <begin position="942"/>
        <end position="964"/>
    </location>
</feature>
<evidence type="ECO:0000256" key="3">
    <source>
        <dbReference type="ARBA" id="ARBA00022692"/>
    </source>
</evidence>
<dbReference type="InterPro" id="IPR025856">
    <property type="entry name" value="HeH/LEM_domain"/>
</dbReference>
<feature type="region of interest" description="Disordered" evidence="7">
    <location>
        <begin position="80"/>
        <end position="351"/>
    </location>
</feature>
<feature type="compositionally biased region" description="Basic and acidic residues" evidence="7">
    <location>
        <begin position="437"/>
        <end position="448"/>
    </location>
</feature>
<evidence type="ECO:0000313" key="13">
    <source>
        <dbReference type="Proteomes" id="UP000324748"/>
    </source>
</evidence>
<evidence type="ECO:0000259" key="10">
    <source>
        <dbReference type="Pfam" id="PF12949"/>
    </source>
</evidence>
<keyword evidence="4 8" id="KW-1133">Transmembrane helix</keyword>
<evidence type="ECO:0000313" key="14">
    <source>
        <dbReference type="Proteomes" id="UP000325313"/>
    </source>
</evidence>
<evidence type="ECO:0000256" key="6">
    <source>
        <dbReference type="ARBA" id="ARBA00023242"/>
    </source>
</evidence>
<evidence type="ECO:0000256" key="5">
    <source>
        <dbReference type="ARBA" id="ARBA00023136"/>
    </source>
</evidence>
<evidence type="ECO:0000313" key="12">
    <source>
        <dbReference type="EMBL" id="KAA1123105.1"/>
    </source>
</evidence>
<dbReference type="GO" id="GO:0005637">
    <property type="term" value="C:nuclear inner membrane"/>
    <property type="evidence" value="ECO:0007669"/>
    <property type="project" value="UniProtKB-SubCell"/>
</dbReference>
<feature type="compositionally biased region" description="Polar residues" evidence="7">
    <location>
        <begin position="461"/>
        <end position="499"/>
    </location>
</feature>
<feature type="compositionally biased region" description="Polar residues" evidence="7">
    <location>
        <begin position="149"/>
        <end position="163"/>
    </location>
</feature>
<evidence type="ECO:0000256" key="2">
    <source>
        <dbReference type="ARBA" id="ARBA00022553"/>
    </source>
</evidence>
<feature type="domain" description="HeH/LEM" evidence="10">
    <location>
        <begin position="20"/>
        <end position="53"/>
    </location>
</feature>
<dbReference type="GO" id="GO:0071763">
    <property type="term" value="P:nuclear membrane organization"/>
    <property type="evidence" value="ECO:0007669"/>
    <property type="project" value="TreeGrafter"/>
</dbReference>
<dbReference type="EMBL" id="VSWC01000170">
    <property type="protein sequence ID" value="KAA1071429.1"/>
    <property type="molecule type" value="Genomic_DNA"/>
</dbReference>
<protein>
    <submittedName>
        <fullName evidence="11">Inner nuclear membrane protein enriched at telomere/subtelomere region</fullName>
    </submittedName>
</protein>
<sequence length="964" mass="107082">MAQSTNPEPPPDWMLPGFDPNSVKISELRSILLENNIPHSYTKKADLVQLFNRQVKPMTAKLLKDHQNVKPSAAGIFDMRTGRYLTDDDPPATRSPRKKASSTISIDQESLTSNTSKQRTSRRATNREPSITEPEGESTPQVRSVRGRATNQRNQRESTQPDSSPEKPPRRTGKRKASEQPTPSEPEPESEVDQQARPSEENLSQPSSSMTNSSLSPAPVKKRRSELPAQSSASNSNDQEPAIAKKNISKSKNRRSTLHEALESGEGTFIDFNPFQSGAEDDKSGSSSKKPRPSKRQSSVKRSSIAPAQLPKSSTTPNIFNTISPTKSNPASHQVPVPPNHTSPTLHATPSFLPKSTTTADVYSLQQTPARESIRKSGAFPSLASNRRLTMTHLQDDFDGNSSFDLGNPEHIQQLLAPEENETVDGPTLPRSRHSTTYHEAERMRSSRDSIGGTAPHETVLQPTRTPASVQSRRQSQLPPRTPYAQTLSHSSSNLQYQTPIPRPHIQRVRLDELVQTPAEKRLKITKPFRRTIPKRNGMFAGPSQVISFFLRLGCLGLMFGAVSWYRGQVERLGYCDTGMKSNAITRDQRIDQFLDLGDMDSSNDLETFSGTFRAKMGQAFDAATAVGLLPDCQSCPPHAICEGGRIIRCEPDFVKTHTDWEKAVHSWMPMFMGPKCLPDTAKLVKIVETANQLNQILKKQRGRVLCGMGMRASDEEEERLVKIKVYGLEEKEVQDQILSHSDKSASPSLTSSSDQEIFELAIKDLEKSGQILRDQGWLATADFKQLEMGLKCRLKLGLFKTIKKFKLILLSLVLVLAGWIYIRLTISSIAQEKQKVRELVELALTKLRDESWIHHTNPALSPQPPTLASAQLRDLILSYDHSPVNRQKLWKKVEKIVEGNSNVRTKVSEIRGESIKVWEWIGSYKANLNLNNHLNGGATVHASGGGNSSHQFNGSPDANSTVS</sequence>
<dbReference type="InterPro" id="IPR041885">
    <property type="entry name" value="MAN1_winged_helix_dom"/>
</dbReference>
<feature type="domain" description="Man1/Src1-like C-terminal" evidence="9">
    <location>
        <begin position="558"/>
        <end position="924"/>
    </location>
</feature>
<evidence type="ECO:0000259" key="9">
    <source>
        <dbReference type="Pfam" id="PF09402"/>
    </source>
</evidence>
<reference evidence="13 14" key="1">
    <citation type="submission" date="2019-05" db="EMBL/GenBank/DDBJ databases">
        <title>Emergence of the Ug99 lineage of the wheat stem rust pathogen through somatic hybridization.</title>
        <authorList>
            <person name="Li F."/>
            <person name="Upadhyaya N.M."/>
            <person name="Sperschneider J."/>
            <person name="Matny O."/>
            <person name="Nguyen-Phuc H."/>
            <person name="Mago R."/>
            <person name="Raley C."/>
            <person name="Miller M.E."/>
            <person name="Silverstein K.A.T."/>
            <person name="Henningsen E."/>
            <person name="Hirsch C.D."/>
            <person name="Visser B."/>
            <person name="Pretorius Z.A."/>
            <person name="Steffenson B.J."/>
            <person name="Schwessinger B."/>
            <person name="Dodds P.N."/>
            <person name="Figueroa M."/>
        </authorList>
    </citation>
    <scope>NUCLEOTIDE SEQUENCE [LARGE SCALE GENOMIC DNA]</scope>
    <source>
        <strain evidence="11">21-0</strain>
        <strain evidence="12 14">Ug99</strain>
    </source>
</reference>
<comment type="subcellular location">
    <subcellularLocation>
        <location evidence="1">Nucleus inner membrane</location>
    </subcellularLocation>
</comment>
<dbReference type="Proteomes" id="UP000324748">
    <property type="component" value="Unassembled WGS sequence"/>
</dbReference>
<organism evidence="11 13">
    <name type="scientific">Puccinia graminis f. sp. tritici</name>
    <dbReference type="NCBI Taxonomy" id="56615"/>
    <lineage>
        <taxon>Eukaryota</taxon>
        <taxon>Fungi</taxon>
        <taxon>Dikarya</taxon>
        <taxon>Basidiomycota</taxon>
        <taxon>Pucciniomycotina</taxon>
        <taxon>Pucciniomycetes</taxon>
        <taxon>Pucciniales</taxon>
        <taxon>Pucciniaceae</taxon>
        <taxon>Puccinia</taxon>
    </lineage>
</organism>
<dbReference type="EMBL" id="VDEP01000211">
    <property type="protein sequence ID" value="KAA1123105.1"/>
    <property type="molecule type" value="Genomic_DNA"/>
</dbReference>